<dbReference type="InterPro" id="IPR010795">
    <property type="entry name" value="Prenylcys_lyase"/>
</dbReference>
<evidence type="ECO:0000313" key="10">
    <source>
        <dbReference type="EMBL" id="RKP05231.1"/>
    </source>
</evidence>
<evidence type="ECO:0000259" key="9">
    <source>
        <dbReference type="Pfam" id="PF07156"/>
    </source>
</evidence>
<keyword evidence="7" id="KW-0325">Glycoprotein</keyword>
<dbReference type="Gene3D" id="3.50.50.60">
    <property type="entry name" value="FAD/NAD(P)-binding domain"/>
    <property type="match status" value="1"/>
</dbReference>
<keyword evidence="4 8" id="KW-0732">Signal</keyword>
<dbReference type="EMBL" id="KZ993208">
    <property type="protein sequence ID" value="RKP05231.1"/>
    <property type="molecule type" value="Genomic_DNA"/>
</dbReference>
<name>A0A4P9XIP2_9FUNG</name>
<evidence type="ECO:0000256" key="5">
    <source>
        <dbReference type="ARBA" id="ARBA00022827"/>
    </source>
</evidence>
<dbReference type="Pfam" id="PF13450">
    <property type="entry name" value="NAD_binding_8"/>
    <property type="match status" value="1"/>
</dbReference>
<evidence type="ECO:0000313" key="11">
    <source>
        <dbReference type="Proteomes" id="UP000271241"/>
    </source>
</evidence>
<accession>A0A4P9XIP2</accession>
<keyword evidence="5" id="KW-0274">FAD</keyword>
<evidence type="ECO:0000256" key="2">
    <source>
        <dbReference type="ARBA" id="ARBA00009967"/>
    </source>
</evidence>
<gene>
    <name evidence="10" type="ORF">THASP1DRAFT_32929</name>
</gene>
<evidence type="ECO:0000256" key="3">
    <source>
        <dbReference type="ARBA" id="ARBA00022630"/>
    </source>
</evidence>
<reference evidence="11" key="1">
    <citation type="journal article" date="2018" name="Nat. Microbiol.">
        <title>Leveraging single-cell genomics to expand the fungal tree of life.</title>
        <authorList>
            <person name="Ahrendt S.R."/>
            <person name="Quandt C.A."/>
            <person name="Ciobanu D."/>
            <person name="Clum A."/>
            <person name="Salamov A."/>
            <person name="Andreopoulos B."/>
            <person name="Cheng J.F."/>
            <person name="Woyke T."/>
            <person name="Pelin A."/>
            <person name="Henrissat B."/>
            <person name="Reynolds N.K."/>
            <person name="Benny G.L."/>
            <person name="Smith M.E."/>
            <person name="James T.Y."/>
            <person name="Grigoriev I.V."/>
        </authorList>
    </citation>
    <scope>NUCLEOTIDE SEQUENCE [LARGE SCALE GENOMIC DNA]</scope>
    <source>
        <strain evidence="11">RSA 1356</strain>
    </source>
</reference>
<feature type="signal peptide" evidence="8">
    <location>
        <begin position="1"/>
        <end position="27"/>
    </location>
</feature>
<dbReference type="GO" id="GO:0030328">
    <property type="term" value="P:prenylcysteine catabolic process"/>
    <property type="evidence" value="ECO:0007669"/>
    <property type="project" value="InterPro"/>
</dbReference>
<dbReference type="GO" id="GO:0030327">
    <property type="term" value="P:prenylated protein catabolic process"/>
    <property type="evidence" value="ECO:0007669"/>
    <property type="project" value="TreeGrafter"/>
</dbReference>
<protein>
    <recommendedName>
        <fullName evidence="9">Prenylcysteine lyase domain-containing protein</fullName>
    </recommendedName>
</protein>
<dbReference type="PANTHER" id="PTHR15944:SF0">
    <property type="entry name" value="PRENYLCYSTEINE LYASE DOMAIN-CONTAINING PROTEIN"/>
    <property type="match status" value="1"/>
</dbReference>
<comment type="cofactor">
    <cofactor evidence="1">
        <name>FAD</name>
        <dbReference type="ChEBI" id="CHEBI:57692"/>
    </cofactor>
</comment>
<feature type="chain" id="PRO_5020365864" description="Prenylcysteine lyase domain-containing protein" evidence="8">
    <location>
        <begin position="28"/>
        <end position="545"/>
    </location>
</feature>
<dbReference type="AlphaFoldDB" id="A0A4P9XIP2"/>
<evidence type="ECO:0000256" key="8">
    <source>
        <dbReference type="SAM" id="SignalP"/>
    </source>
</evidence>
<dbReference type="InterPro" id="IPR017046">
    <property type="entry name" value="Prenylcysteine_Oxase1"/>
</dbReference>
<dbReference type="OrthoDB" id="437369at2759"/>
<evidence type="ECO:0000256" key="4">
    <source>
        <dbReference type="ARBA" id="ARBA00022729"/>
    </source>
</evidence>
<comment type="similarity">
    <text evidence="2">Belongs to the prenylcysteine oxidase family.</text>
</comment>
<dbReference type="Pfam" id="PF07156">
    <property type="entry name" value="Prenylcys_lyase"/>
    <property type="match status" value="1"/>
</dbReference>
<dbReference type="PANTHER" id="PTHR15944">
    <property type="entry name" value="FARNESYLCYSTEINE LYASE"/>
    <property type="match status" value="1"/>
</dbReference>
<dbReference type="InterPro" id="IPR036188">
    <property type="entry name" value="FAD/NAD-bd_sf"/>
</dbReference>
<evidence type="ECO:0000256" key="7">
    <source>
        <dbReference type="ARBA" id="ARBA00023180"/>
    </source>
</evidence>
<sequence length="545" mass="58633">MRSVVRVLSTLVVISAAVASVSLSVHAQDTNEAPTTKSILGSSKLRVAIIGAGIAGSSAAYYLQHPELLNLPNNTGSDLQFTIDVYEKDAQVGGRATSRNFTGSNPANAVTVDIGGSLFVSANANMMALSGSVGVERNENPMSDPRIKPVDIVWNGRTVSCMVEAGSIWDPATWAARPDIASRYGGIETLTNKFYPAVGMFLQQFAPIYQQQGQWSSVSDLVSRLGMQPLLQTSFYDYLTKQFGVPAIFVDEVVSALTNNNYGVDARTIHAAAGLVSSIPIIDKMLSIKGGNQKLVEALLSKSGAKVRVNSPVVNAVSFQSGICNSDVFEKALEFAASINVNLAEAARRFLSCRPLWVVQPANGLPQLYDAVIFAAPFYNTPLLPITTRRLKVNNVDFKNLHVTVVTGNQRPSYYGQDNTVAPSTVWAADSANSRPEFRSMGAVGYVDDDAQGKTLIKYFSDAELSSAQIANMFTSASNVFRHKWAAYPIMSPANYAANGAGQLNVAAGAWYVNAMEPFISTMETETISAKNIASLMRQWFANLS</sequence>
<organism evidence="10 11">
    <name type="scientific">Thamnocephalis sphaerospora</name>
    <dbReference type="NCBI Taxonomy" id="78915"/>
    <lineage>
        <taxon>Eukaryota</taxon>
        <taxon>Fungi</taxon>
        <taxon>Fungi incertae sedis</taxon>
        <taxon>Zoopagomycota</taxon>
        <taxon>Zoopagomycotina</taxon>
        <taxon>Zoopagomycetes</taxon>
        <taxon>Zoopagales</taxon>
        <taxon>Sigmoideomycetaceae</taxon>
        <taxon>Thamnocephalis</taxon>
    </lineage>
</organism>
<feature type="domain" description="Prenylcysteine lyase" evidence="9">
    <location>
        <begin position="198"/>
        <end position="541"/>
    </location>
</feature>
<evidence type="ECO:0000256" key="1">
    <source>
        <dbReference type="ARBA" id="ARBA00001974"/>
    </source>
</evidence>
<dbReference type="SUPFAM" id="SSF51905">
    <property type="entry name" value="FAD/NAD(P)-binding domain"/>
    <property type="match status" value="1"/>
</dbReference>
<dbReference type="GO" id="GO:0001735">
    <property type="term" value="F:prenylcysteine oxidase activity"/>
    <property type="evidence" value="ECO:0007669"/>
    <property type="project" value="InterPro"/>
</dbReference>
<keyword evidence="11" id="KW-1185">Reference proteome</keyword>
<evidence type="ECO:0000256" key="6">
    <source>
        <dbReference type="ARBA" id="ARBA00023002"/>
    </source>
</evidence>
<keyword evidence="3" id="KW-0285">Flavoprotein</keyword>
<dbReference type="Proteomes" id="UP000271241">
    <property type="component" value="Unassembled WGS sequence"/>
</dbReference>
<keyword evidence="6" id="KW-0560">Oxidoreductase</keyword>
<proteinExistence type="inferred from homology"/>